<evidence type="ECO:0000256" key="1">
    <source>
        <dbReference type="ARBA" id="ARBA00022741"/>
    </source>
</evidence>
<dbReference type="AlphaFoldDB" id="X1UCK9"/>
<dbReference type="Gene3D" id="3.40.50.2300">
    <property type="match status" value="1"/>
</dbReference>
<keyword evidence="1" id="KW-0547">Nucleotide-binding</keyword>
<gene>
    <name evidence="5" type="ORF">S12H4_30454</name>
</gene>
<proteinExistence type="predicted"/>
<evidence type="ECO:0008006" key="6">
    <source>
        <dbReference type="Google" id="ProtNLM"/>
    </source>
</evidence>
<feature type="non-terminal residue" evidence="5">
    <location>
        <position position="1"/>
    </location>
</feature>
<dbReference type="FunFam" id="3.40.50.300:FF:000006">
    <property type="entry name" value="DNA-binding transcriptional regulator NtrC"/>
    <property type="match status" value="1"/>
</dbReference>
<feature type="domain" description="Response regulatory" evidence="4">
    <location>
        <begin position="1"/>
        <end position="59"/>
    </location>
</feature>
<evidence type="ECO:0000259" key="4">
    <source>
        <dbReference type="PROSITE" id="PS50110"/>
    </source>
</evidence>
<dbReference type="PROSITE" id="PS50110">
    <property type="entry name" value="RESPONSE_REGULATORY"/>
    <property type="match status" value="1"/>
</dbReference>
<evidence type="ECO:0000256" key="2">
    <source>
        <dbReference type="ARBA" id="ARBA00022840"/>
    </source>
</evidence>
<organism evidence="5">
    <name type="scientific">marine sediment metagenome</name>
    <dbReference type="NCBI Taxonomy" id="412755"/>
    <lineage>
        <taxon>unclassified sequences</taxon>
        <taxon>metagenomes</taxon>
        <taxon>ecological metagenomes</taxon>
    </lineage>
</organism>
<dbReference type="PANTHER" id="PTHR32071:SF57">
    <property type="entry name" value="C4-DICARBOXYLATE TRANSPORT TRANSCRIPTIONAL REGULATORY PROTEIN DCTD"/>
    <property type="match status" value="1"/>
</dbReference>
<dbReference type="Gene3D" id="1.10.8.60">
    <property type="match status" value="1"/>
</dbReference>
<sequence>DGIELMKTAKNILPNIEVIIITAYGSIPTAISAMREGAYDYIEKPFCPERAELLIEKLVERQKLVEENLSLHQKLEEHYRFENIITKSPKMQQVIEVIKIVAKSNATVLIIGDSGTGKELVARAIHSQSHRRSRPFVAISCTALAESLLESELFGHEKGAFTGAYAQKKGKFEAANRGSLFLDEIGEMSANIQVHLLRVLEEKEFARVGGNELIKVDVRIISATNKDMKKAIASGEFREDLYYRLNVVSIELPPLRERREDIPLLAQHFLKKFAIENQK</sequence>
<comment type="caution">
    <text evidence="5">The sequence shown here is derived from an EMBL/GenBank/DDBJ whole genome shotgun (WGS) entry which is preliminary data.</text>
</comment>
<dbReference type="InterPro" id="IPR003593">
    <property type="entry name" value="AAA+_ATPase"/>
</dbReference>
<reference evidence="5" key="1">
    <citation type="journal article" date="2014" name="Front. Microbiol.">
        <title>High frequency of phylogenetically diverse reductive dehalogenase-homologous genes in deep subseafloor sedimentary metagenomes.</title>
        <authorList>
            <person name="Kawai M."/>
            <person name="Futagami T."/>
            <person name="Toyoda A."/>
            <person name="Takaki Y."/>
            <person name="Nishi S."/>
            <person name="Hori S."/>
            <person name="Arai W."/>
            <person name="Tsubouchi T."/>
            <person name="Morono Y."/>
            <person name="Uchiyama I."/>
            <person name="Ito T."/>
            <person name="Fujiyama A."/>
            <person name="Inagaki F."/>
            <person name="Takami H."/>
        </authorList>
    </citation>
    <scope>NUCLEOTIDE SEQUENCE</scope>
    <source>
        <strain evidence="5">Expedition CK06-06</strain>
    </source>
</reference>
<feature type="domain" description="Sigma-54 factor interaction" evidence="3">
    <location>
        <begin position="84"/>
        <end position="279"/>
    </location>
</feature>
<dbReference type="GO" id="GO:0000160">
    <property type="term" value="P:phosphorelay signal transduction system"/>
    <property type="evidence" value="ECO:0007669"/>
    <property type="project" value="InterPro"/>
</dbReference>
<dbReference type="CDD" id="cd00009">
    <property type="entry name" value="AAA"/>
    <property type="match status" value="1"/>
</dbReference>
<dbReference type="GO" id="GO:0006355">
    <property type="term" value="P:regulation of DNA-templated transcription"/>
    <property type="evidence" value="ECO:0007669"/>
    <property type="project" value="InterPro"/>
</dbReference>
<dbReference type="Pfam" id="PF00072">
    <property type="entry name" value="Response_reg"/>
    <property type="match status" value="1"/>
</dbReference>
<dbReference type="InterPro" id="IPR011006">
    <property type="entry name" value="CheY-like_superfamily"/>
</dbReference>
<dbReference type="EMBL" id="BARW01017664">
    <property type="protein sequence ID" value="GAI90064.1"/>
    <property type="molecule type" value="Genomic_DNA"/>
</dbReference>
<dbReference type="PROSITE" id="PS00675">
    <property type="entry name" value="SIGMA54_INTERACT_1"/>
    <property type="match status" value="1"/>
</dbReference>
<dbReference type="PROSITE" id="PS50045">
    <property type="entry name" value="SIGMA54_INTERACT_4"/>
    <property type="match status" value="1"/>
</dbReference>
<accession>X1UCK9</accession>
<dbReference type="InterPro" id="IPR025662">
    <property type="entry name" value="Sigma_54_int_dom_ATP-bd_1"/>
</dbReference>
<dbReference type="InterPro" id="IPR002078">
    <property type="entry name" value="Sigma_54_int"/>
</dbReference>
<dbReference type="SUPFAM" id="SSF52540">
    <property type="entry name" value="P-loop containing nucleoside triphosphate hydrolases"/>
    <property type="match status" value="1"/>
</dbReference>
<dbReference type="Pfam" id="PF00158">
    <property type="entry name" value="Sigma54_activat"/>
    <property type="match status" value="1"/>
</dbReference>
<dbReference type="Gene3D" id="3.40.50.300">
    <property type="entry name" value="P-loop containing nucleotide triphosphate hydrolases"/>
    <property type="match status" value="1"/>
</dbReference>
<evidence type="ECO:0000259" key="3">
    <source>
        <dbReference type="PROSITE" id="PS50045"/>
    </source>
</evidence>
<dbReference type="InterPro" id="IPR027417">
    <property type="entry name" value="P-loop_NTPase"/>
</dbReference>
<dbReference type="SMART" id="SM00382">
    <property type="entry name" value="AAA"/>
    <property type="match status" value="1"/>
</dbReference>
<dbReference type="SUPFAM" id="SSF52172">
    <property type="entry name" value="CheY-like"/>
    <property type="match status" value="1"/>
</dbReference>
<evidence type="ECO:0000313" key="5">
    <source>
        <dbReference type="EMBL" id="GAI90064.1"/>
    </source>
</evidence>
<name>X1UCK9_9ZZZZ</name>
<protein>
    <recommendedName>
        <fullName evidence="6">Sigma-54-dependent Fis family transcriptional regulator</fullName>
    </recommendedName>
</protein>
<keyword evidence="2" id="KW-0067">ATP-binding</keyword>
<dbReference type="InterPro" id="IPR001789">
    <property type="entry name" value="Sig_transdc_resp-reg_receiver"/>
</dbReference>
<dbReference type="PANTHER" id="PTHR32071">
    <property type="entry name" value="TRANSCRIPTIONAL REGULATORY PROTEIN"/>
    <property type="match status" value="1"/>
</dbReference>
<dbReference type="GO" id="GO:0005524">
    <property type="term" value="F:ATP binding"/>
    <property type="evidence" value="ECO:0007669"/>
    <property type="project" value="UniProtKB-KW"/>
</dbReference>
<feature type="non-terminal residue" evidence="5">
    <location>
        <position position="279"/>
    </location>
</feature>